<dbReference type="STRING" id="1921510.BSL82_16560"/>
<reference evidence="3" key="1">
    <citation type="submission" date="2016-11" db="EMBL/GenBank/DDBJ databases">
        <title>Complete Genome Sequence of alachlor-degrading Sphingomonas sp. strain JJ-A5.</title>
        <authorList>
            <person name="Lee H."/>
            <person name="Ka J.-O."/>
        </authorList>
    </citation>
    <scope>NUCLEOTIDE SEQUENCE [LARGE SCALE GENOMIC DNA]</scope>
    <source>
        <strain evidence="3">JJ-A5</strain>
    </source>
</reference>
<feature type="transmembrane region" description="Helical" evidence="1">
    <location>
        <begin position="128"/>
        <end position="147"/>
    </location>
</feature>
<dbReference type="AlphaFoldDB" id="A0A1L3ZYJ8"/>
<feature type="transmembrane region" description="Helical" evidence="1">
    <location>
        <begin position="93"/>
        <end position="116"/>
    </location>
</feature>
<evidence type="ECO:0000313" key="2">
    <source>
        <dbReference type="EMBL" id="API60702.1"/>
    </source>
</evidence>
<proteinExistence type="predicted"/>
<accession>A0A1L3ZYJ8</accession>
<organism evidence="2 3">
    <name type="scientific">Tardibacter chloracetimidivorans</name>
    <dbReference type="NCBI Taxonomy" id="1921510"/>
    <lineage>
        <taxon>Bacteria</taxon>
        <taxon>Pseudomonadati</taxon>
        <taxon>Pseudomonadota</taxon>
        <taxon>Alphaproteobacteria</taxon>
        <taxon>Sphingomonadales</taxon>
        <taxon>Sphingomonadaceae</taxon>
        <taxon>Tardibacter</taxon>
    </lineage>
</organism>
<keyword evidence="1" id="KW-0812">Transmembrane</keyword>
<keyword evidence="3" id="KW-1185">Reference proteome</keyword>
<name>A0A1L3ZYJ8_9SPHN</name>
<dbReference type="OrthoDB" id="7478200at2"/>
<sequence>MTRFVIGCVAAAVAMFILGFILYGSPLSMLAYATASDAANASVQNALAANLPKTGTYIVPWPNSAEGTVLYGRGPVATIHYNTGGFSLADPSAMIGGFIHMLVSVTVLGLALLLVAARVADFASRARMVVYFTLAASIYITLADPIWGHQDWIYSVYHFVADFIILAAGGIVIARWFLPRPASV</sequence>
<dbReference type="Proteomes" id="UP000182063">
    <property type="component" value="Chromosome"/>
</dbReference>
<protein>
    <submittedName>
        <fullName evidence="2">Uncharacterized protein</fullName>
    </submittedName>
</protein>
<dbReference type="EMBL" id="CP018221">
    <property type="protein sequence ID" value="API60702.1"/>
    <property type="molecule type" value="Genomic_DNA"/>
</dbReference>
<evidence type="ECO:0000313" key="3">
    <source>
        <dbReference type="Proteomes" id="UP000182063"/>
    </source>
</evidence>
<dbReference type="RefSeq" id="WP_072598360.1">
    <property type="nucleotide sequence ID" value="NZ_CP018221.1"/>
</dbReference>
<keyword evidence="1" id="KW-0472">Membrane</keyword>
<keyword evidence="1" id="KW-1133">Transmembrane helix</keyword>
<feature type="transmembrane region" description="Helical" evidence="1">
    <location>
        <begin position="159"/>
        <end position="178"/>
    </location>
</feature>
<evidence type="ECO:0000256" key="1">
    <source>
        <dbReference type="SAM" id="Phobius"/>
    </source>
</evidence>
<dbReference type="KEGG" id="sphj:BSL82_16560"/>
<gene>
    <name evidence="2" type="ORF">BSL82_16560</name>
</gene>